<reference evidence="8 9" key="1">
    <citation type="submission" date="2020-06" db="EMBL/GenBank/DDBJ databases">
        <title>Genomic analysis of Salicibibacter sp. NKC5-3.</title>
        <authorList>
            <person name="Oh Y.J."/>
        </authorList>
    </citation>
    <scope>NUCLEOTIDE SEQUENCE [LARGE SCALE GENOMIC DNA]</scope>
    <source>
        <strain evidence="8 9">NKC5-3</strain>
    </source>
</reference>
<dbReference type="EMBL" id="CP054705">
    <property type="protein sequence ID" value="QQK77474.1"/>
    <property type="molecule type" value="Genomic_DNA"/>
</dbReference>
<dbReference type="Pfam" id="PF01497">
    <property type="entry name" value="Peripla_BP_2"/>
    <property type="match status" value="1"/>
</dbReference>
<keyword evidence="9" id="KW-1185">Reference proteome</keyword>
<dbReference type="InterPro" id="IPR051313">
    <property type="entry name" value="Bact_iron-sidero_bind"/>
</dbReference>
<keyword evidence="3" id="KW-0813">Transport</keyword>
<dbReference type="GO" id="GO:0030288">
    <property type="term" value="C:outer membrane-bounded periplasmic space"/>
    <property type="evidence" value="ECO:0007669"/>
    <property type="project" value="TreeGrafter"/>
</dbReference>
<dbReference type="CDD" id="cd01140">
    <property type="entry name" value="FatB"/>
    <property type="match status" value="1"/>
</dbReference>
<evidence type="ECO:0000256" key="4">
    <source>
        <dbReference type="ARBA" id="ARBA00022729"/>
    </source>
</evidence>
<gene>
    <name evidence="8" type="ORF">HUG15_19070</name>
</gene>
<dbReference type="PANTHER" id="PTHR30532">
    <property type="entry name" value="IRON III DICITRATE-BINDING PERIPLASMIC PROTEIN"/>
    <property type="match status" value="1"/>
</dbReference>
<feature type="chain" id="PRO_5032325602" evidence="6">
    <location>
        <begin position="21"/>
        <end position="324"/>
    </location>
</feature>
<comment type="similarity">
    <text evidence="2">Belongs to the bacterial solute-binding protein 8 family.</text>
</comment>
<dbReference type="KEGG" id="scia:HUG15_19070"/>
<evidence type="ECO:0000313" key="9">
    <source>
        <dbReference type="Proteomes" id="UP000595823"/>
    </source>
</evidence>
<dbReference type="InterPro" id="IPR002491">
    <property type="entry name" value="ABC_transptr_periplasmic_BD"/>
</dbReference>
<accession>A0A7T7CCY8</accession>
<evidence type="ECO:0000256" key="6">
    <source>
        <dbReference type="SAM" id="SignalP"/>
    </source>
</evidence>
<dbReference type="PROSITE" id="PS50983">
    <property type="entry name" value="FE_B12_PBP"/>
    <property type="match status" value="1"/>
</dbReference>
<dbReference type="GO" id="GO:1901678">
    <property type="term" value="P:iron coordination entity transport"/>
    <property type="evidence" value="ECO:0007669"/>
    <property type="project" value="UniProtKB-ARBA"/>
</dbReference>
<dbReference type="SUPFAM" id="SSF53807">
    <property type="entry name" value="Helical backbone' metal receptor"/>
    <property type="match status" value="1"/>
</dbReference>
<evidence type="ECO:0000259" key="7">
    <source>
        <dbReference type="PROSITE" id="PS50983"/>
    </source>
</evidence>
<sequence length="324" mass="35159">MGKKQLFGILIGMSMTAALAACGGENNDEATGDEENPSSETEEITIEHDLGEANVPVNPETVVSFDNGVTDSIRELGGNISGIPKAGSVPEYLSEFESDEYEDVGDLFEPNFELINEMQPDVIFISGRASDNYEELSEIAPTVYMDIDDGDFMGSLEENVTTLGEIFDAEDEAENQLDEVQTRVSEVSDQVNEADEDGLILSVDDGSASAYGAGSRFGIIHDALEVTPADEEIDSETHGENVSFEYIADVDPDNLFVLDRGATVGSDEEASLNEILNNELVESTTAAQNDKITQMTGDYWYLSYGGLESTNHMIDEVEEAFEES</sequence>
<evidence type="ECO:0000256" key="1">
    <source>
        <dbReference type="ARBA" id="ARBA00004193"/>
    </source>
</evidence>
<dbReference type="Proteomes" id="UP000595823">
    <property type="component" value="Chromosome"/>
</dbReference>
<evidence type="ECO:0000256" key="5">
    <source>
        <dbReference type="SAM" id="Coils"/>
    </source>
</evidence>
<dbReference type="InterPro" id="IPR033870">
    <property type="entry name" value="FatB"/>
</dbReference>
<dbReference type="PANTHER" id="PTHR30532:SF28">
    <property type="entry name" value="PETROBACTIN-BINDING PROTEIN YCLQ"/>
    <property type="match status" value="1"/>
</dbReference>
<dbReference type="PROSITE" id="PS51257">
    <property type="entry name" value="PROKAR_LIPOPROTEIN"/>
    <property type="match status" value="1"/>
</dbReference>
<feature type="signal peptide" evidence="6">
    <location>
        <begin position="1"/>
        <end position="20"/>
    </location>
</feature>
<protein>
    <submittedName>
        <fullName evidence="8">Siderophore ABC transporter substrate-binding protein</fullName>
    </submittedName>
</protein>
<dbReference type="RefSeq" id="WP_200124818.1">
    <property type="nucleotide sequence ID" value="NZ_CP054705.1"/>
</dbReference>
<evidence type="ECO:0000256" key="2">
    <source>
        <dbReference type="ARBA" id="ARBA00008814"/>
    </source>
</evidence>
<dbReference type="GO" id="GO:0005886">
    <property type="term" value="C:plasma membrane"/>
    <property type="evidence" value="ECO:0007669"/>
    <property type="project" value="UniProtKB-SubCell"/>
</dbReference>
<organism evidence="8 9">
    <name type="scientific">Salicibibacter cibarius</name>
    <dbReference type="NCBI Taxonomy" id="2743000"/>
    <lineage>
        <taxon>Bacteria</taxon>
        <taxon>Bacillati</taxon>
        <taxon>Bacillota</taxon>
        <taxon>Bacilli</taxon>
        <taxon>Bacillales</taxon>
        <taxon>Bacillaceae</taxon>
        <taxon>Salicibibacter</taxon>
    </lineage>
</organism>
<keyword evidence="5" id="KW-0175">Coiled coil</keyword>
<proteinExistence type="inferred from homology"/>
<evidence type="ECO:0000313" key="8">
    <source>
        <dbReference type="EMBL" id="QQK77474.1"/>
    </source>
</evidence>
<feature type="coiled-coil region" evidence="5">
    <location>
        <begin position="170"/>
        <end position="197"/>
    </location>
</feature>
<comment type="subcellular location">
    <subcellularLocation>
        <location evidence="1">Cell membrane</location>
        <topology evidence="1">Lipid-anchor</topology>
    </subcellularLocation>
</comment>
<keyword evidence="4 6" id="KW-0732">Signal</keyword>
<name>A0A7T7CCY8_9BACI</name>
<dbReference type="AlphaFoldDB" id="A0A7T7CCY8"/>
<feature type="domain" description="Fe/B12 periplasmic-binding" evidence="7">
    <location>
        <begin position="61"/>
        <end position="324"/>
    </location>
</feature>
<evidence type="ECO:0000256" key="3">
    <source>
        <dbReference type="ARBA" id="ARBA00022448"/>
    </source>
</evidence>
<dbReference type="Gene3D" id="3.40.50.1980">
    <property type="entry name" value="Nitrogenase molybdenum iron protein domain"/>
    <property type="match status" value="2"/>
</dbReference>